<evidence type="ECO:0000313" key="1">
    <source>
        <dbReference type="EMBL" id="HED09069.1"/>
    </source>
</evidence>
<dbReference type="EMBL" id="DRLD01000003">
    <property type="protein sequence ID" value="HED09069.1"/>
    <property type="molecule type" value="Genomic_DNA"/>
</dbReference>
<name>A0A7V1LJC6_CALAY</name>
<comment type="caution">
    <text evidence="1">The sequence shown here is derived from an EMBL/GenBank/DDBJ whole genome shotgun (WGS) entry which is preliminary data.</text>
</comment>
<dbReference type="AlphaFoldDB" id="A0A7V1LJC6"/>
<protein>
    <recommendedName>
        <fullName evidence="2">Flagellar basal body rod protein FlgB</fullName>
    </recommendedName>
</protein>
<gene>
    <name evidence="1" type="ORF">ENJ10_00135</name>
</gene>
<evidence type="ECO:0008006" key="2">
    <source>
        <dbReference type="Google" id="ProtNLM"/>
    </source>
</evidence>
<dbReference type="Proteomes" id="UP000886005">
    <property type="component" value="Unassembled WGS sequence"/>
</dbReference>
<reference evidence="1" key="1">
    <citation type="journal article" date="2020" name="mSystems">
        <title>Genome- and Community-Level Interaction Insights into Carbon Utilization and Element Cycling Functions of Hydrothermarchaeota in Hydrothermal Sediment.</title>
        <authorList>
            <person name="Zhou Z."/>
            <person name="Liu Y."/>
            <person name="Xu W."/>
            <person name="Pan J."/>
            <person name="Luo Z.H."/>
            <person name="Li M."/>
        </authorList>
    </citation>
    <scope>NUCLEOTIDE SEQUENCE [LARGE SCALE GENOMIC DNA]</scope>
    <source>
        <strain evidence="1">HyVt-456</strain>
    </source>
</reference>
<sequence>MKIFNTEKIQLFKKALNVYDKQHKAIAQNVAHAHDNTYRPVKTDFSEQLQTAVAEKLKKTDPRHFNARGPGEFPSLEKTRERVDLNKEMGALAENQIRFDFVSRILSRTYKSLNTSITGRTT</sequence>
<accession>A0A7V1LJC6</accession>
<proteinExistence type="predicted"/>
<organism evidence="1">
    <name type="scientific">Caldithrix abyssi</name>
    <dbReference type="NCBI Taxonomy" id="187145"/>
    <lineage>
        <taxon>Bacteria</taxon>
        <taxon>Pseudomonadati</taxon>
        <taxon>Calditrichota</taxon>
        <taxon>Calditrichia</taxon>
        <taxon>Calditrichales</taxon>
        <taxon>Calditrichaceae</taxon>
        <taxon>Caldithrix</taxon>
    </lineage>
</organism>